<keyword evidence="3" id="KW-0677">Repeat</keyword>
<evidence type="ECO:0000256" key="7">
    <source>
        <dbReference type="ARBA" id="ARBA00047551"/>
    </source>
</evidence>
<dbReference type="PANTHER" id="PTHR46042">
    <property type="entry name" value="DIPHTHINE METHYLTRANSFERASE"/>
    <property type="match status" value="1"/>
</dbReference>
<evidence type="ECO:0000313" key="10">
    <source>
        <dbReference type="Proteomes" id="UP000239899"/>
    </source>
</evidence>
<keyword evidence="4" id="KW-0378">Hydrolase</keyword>
<dbReference type="GO" id="GO:0061685">
    <property type="term" value="F:diphthine methylesterase activity"/>
    <property type="evidence" value="ECO:0007669"/>
    <property type="project" value="UniProtKB-EC"/>
</dbReference>
<dbReference type="InterPro" id="IPR001680">
    <property type="entry name" value="WD40_rpt"/>
</dbReference>
<accession>A0A2P6U518</accession>
<dbReference type="EC" id="3.1.1.97" evidence="6"/>
<dbReference type="AlphaFoldDB" id="A0A2P6U518"/>
<evidence type="ECO:0000256" key="3">
    <source>
        <dbReference type="ARBA" id="ARBA00022737"/>
    </source>
</evidence>
<dbReference type="EMBL" id="LHPG02000001">
    <property type="protein sequence ID" value="PRW61418.1"/>
    <property type="molecule type" value="Genomic_DNA"/>
</dbReference>
<dbReference type="SMART" id="SM00320">
    <property type="entry name" value="WD40"/>
    <property type="match status" value="5"/>
</dbReference>
<dbReference type="Gene3D" id="2.130.10.10">
    <property type="entry name" value="YVTN repeat-like/Quinoprotein amine dehydrogenase"/>
    <property type="match status" value="1"/>
</dbReference>
<reference evidence="9 10" key="1">
    <citation type="journal article" date="2018" name="Plant J.">
        <title>Genome sequences of Chlorella sorokiniana UTEX 1602 and Micractinium conductrix SAG 241.80: implications to maltose excretion by a green alga.</title>
        <authorList>
            <person name="Arriola M.B."/>
            <person name="Velmurugan N."/>
            <person name="Zhang Y."/>
            <person name="Plunkett M.H."/>
            <person name="Hondzo H."/>
            <person name="Barney B.M."/>
        </authorList>
    </citation>
    <scope>NUCLEOTIDE SEQUENCE [LARGE SCALE GENOMIC DNA]</scope>
    <source>
        <strain evidence="10">UTEX 1602</strain>
    </source>
</reference>
<comment type="similarity">
    <text evidence="5">Belongs to the DPH7 family.</text>
</comment>
<dbReference type="Pfam" id="PF00400">
    <property type="entry name" value="WD40"/>
    <property type="match status" value="1"/>
</dbReference>
<dbReference type="STRING" id="3076.A0A2P6U518"/>
<name>A0A2P6U518_CHLSO</name>
<evidence type="ECO:0000256" key="8">
    <source>
        <dbReference type="PROSITE-ProRule" id="PRU00221"/>
    </source>
</evidence>
<evidence type="ECO:0000256" key="6">
    <source>
        <dbReference type="ARBA" id="ARBA00039131"/>
    </source>
</evidence>
<dbReference type="GO" id="GO:0032259">
    <property type="term" value="P:methylation"/>
    <property type="evidence" value="ECO:0007669"/>
    <property type="project" value="UniProtKB-KW"/>
</dbReference>
<gene>
    <name evidence="9" type="ORF">C2E21_0589</name>
</gene>
<evidence type="ECO:0000256" key="5">
    <source>
        <dbReference type="ARBA" id="ARBA00038092"/>
    </source>
</evidence>
<dbReference type="InterPro" id="IPR036322">
    <property type="entry name" value="WD40_repeat_dom_sf"/>
</dbReference>
<proteinExistence type="inferred from homology"/>
<dbReference type="PROSITE" id="PS00678">
    <property type="entry name" value="WD_REPEATS_1"/>
    <property type="match status" value="1"/>
</dbReference>
<evidence type="ECO:0000256" key="1">
    <source>
        <dbReference type="ARBA" id="ARBA00005156"/>
    </source>
</evidence>
<dbReference type="PROSITE" id="PS50082">
    <property type="entry name" value="WD_REPEATS_2"/>
    <property type="match status" value="1"/>
</dbReference>
<keyword evidence="2 8" id="KW-0853">WD repeat</keyword>
<dbReference type="InterPro" id="IPR015943">
    <property type="entry name" value="WD40/YVTN_repeat-like_dom_sf"/>
</dbReference>
<dbReference type="InterPro" id="IPR052415">
    <property type="entry name" value="Diphthine_MTase"/>
</dbReference>
<organism evidence="9 10">
    <name type="scientific">Chlorella sorokiniana</name>
    <name type="common">Freshwater green alga</name>
    <dbReference type="NCBI Taxonomy" id="3076"/>
    <lineage>
        <taxon>Eukaryota</taxon>
        <taxon>Viridiplantae</taxon>
        <taxon>Chlorophyta</taxon>
        <taxon>core chlorophytes</taxon>
        <taxon>Trebouxiophyceae</taxon>
        <taxon>Chlorellales</taxon>
        <taxon>Chlorellaceae</taxon>
        <taxon>Chlorella clade</taxon>
        <taxon>Chlorella</taxon>
    </lineage>
</organism>
<dbReference type="GO" id="GO:0005737">
    <property type="term" value="C:cytoplasm"/>
    <property type="evidence" value="ECO:0007669"/>
    <property type="project" value="TreeGrafter"/>
</dbReference>
<feature type="repeat" description="WD" evidence="8">
    <location>
        <begin position="231"/>
        <end position="273"/>
    </location>
</feature>
<dbReference type="SUPFAM" id="SSF50978">
    <property type="entry name" value="WD40 repeat-like"/>
    <property type="match status" value="1"/>
</dbReference>
<sequence>MPVTSHQQLLLDAGEQPCSAEWCPDAAAASVLAVGTYQLDEASRQRLGKLLMYRLVPPDGDSSAPPQLLPLSSLALPGIFDLRWHPRSAMPQLAAALADGSVRLLAFGKSLEGGGSSGSDSSAAAAPPEATVVPGGEEAAEGMAVSVDYARAAGFEGEQLVTSFSSGQLQLWQAAPAGLTSLASWQAHQLEAWAAAFDYWNPSLIHSGGDDCAYRLWDSRQGFDAPAWQSSKAHGAGVCCASSSPHREHLVCTGSYDDRLRLWDVRSPKRPLQRAEVNTGGGVWRAKWHPSNPELLLAACMYNGFAVLRAAAAESGGLEILESYEHASGSLSYGADWCRDEAAAGGSGASLAATASFYDRQLHLWSYCA</sequence>
<comment type="catalytic activity">
    <reaction evidence="7">
        <text>diphthine methyl ester-[translation elongation factor 2] + H2O = diphthine-[translation elongation factor 2] + methanol + H(+)</text>
        <dbReference type="Rhea" id="RHEA:42656"/>
        <dbReference type="Rhea" id="RHEA-COMP:10172"/>
        <dbReference type="Rhea" id="RHEA-COMP:10173"/>
        <dbReference type="ChEBI" id="CHEBI:15377"/>
        <dbReference type="ChEBI" id="CHEBI:15378"/>
        <dbReference type="ChEBI" id="CHEBI:17790"/>
        <dbReference type="ChEBI" id="CHEBI:79005"/>
        <dbReference type="ChEBI" id="CHEBI:82696"/>
        <dbReference type="EC" id="3.1.1.97"/>
    </reaction>
</comment>
<dbReference type="OrthoDB" id="1930760at2759"/>
<comment type="pathway">
    <text evidence="1">Protein modification; peptidyl-diphthamide biosynthesis.</text>
</comment>
<dbReference type="Proteomes" id="UP000239899">
    <property type="component" value="Unassembled WGS sequence"/>
</dbReference>
<dbReference type="InterPro" id="IPR019775">
    <property type="entry name" value="WD40_repeat_CS"/>
</dbReference>
<keyword evidence="10" id="KW-1185">Reference proteome</keyword>
<dbReference type="PANTHER" id="PTHR46042:SF1">
    <property type="entry name" value="DIPHTHINE METHYLTRANSFERASE"/>
    <property type="match status" value="1"/>
</dbReference>
<dbReference type="GO" id="GO:0008168">
    <property type="term" value="F:methyltransferase activity"/>
    <property type="evidence" value="ECO:0007669"/>
    <property type="project" value="UniProtKB-KW"/>
</dbReference>
<evidence type="ECO:0000256" key="2">
    <source>
        <dbReference type="ARBA" id="ARBA00022574"/>
    </source>
</evidence>
<evidence type="ECO:0000256" key="4">
    <source>
        <dbReference type="ARBA" id="ARBA00022801"/>
    </source>
</evidence>
<comment type="caution">
    <text evidence="9">The sequence shown here is derived from an EMBL/GenBank/DDBJ whole genome shotgun (WGS) entry which is preliminary data.</text>
</comment>
<dbReference type="GO" id="GO:0017183">
    <property type="term" value="P:protein histidyl modification to diphthamide"/>
    <property type="evidence" value="ECO:0007669"/>
    <property type="project" value="TreeGrafter"/>
</dbReference>
<evidence type="ECO:0000313" key="9">
    <source>
        <dbReference type="EMBL" id="PRW61418.1"/>
    </source>
</evidence>
<protein>
    <recommendedName>
        <fullName evidence="6">methylated diphthine methylhydrolase</fullName>
        <ecNumber evidence="6">3.1.1.97</ecNumber>
    </recommendedName>
</protein>